<organism evidence="1">
    <name type="scientific">marine metagenome</name>
    <dbReference type="NCBI Taxonomy" id="408172"/>
    <lineage>
        <taxon>unclassified sequences</taxon>
        <taxon>metagenomes</taxon>
        <taxon>ecological metagenomes</taxon>
    </lineage>
</organism>
<reference evidence="1" key="1">
    <citation type="submission" date="2018-05" db="EMBL/GenBank/DDBJ databases">
        <authorList>
            <person name="Lanie J.A."/>
            <person name="Ng W.-L."/>
            <person name="Kazmierczak K.M."/>
            <person name="Andrzejewski T.M."/>
            <person name="Davidsen T.M."/>
            <person name="Wayne K.J."/>
            <person name="Tettelin H."/>
            <person name="Glass J.I."/>
            <person name="Rusch D."/>
            <person name="Podicherti R."/>
            <person name="Tsui H.-C.T."/>
            <person name="Winkler M.E."/>
        </authorList>
    </citation>
    <scope>NUCLEOTIDE SEQUENCE</scope>
</reference>
<proteinExistence type="predicted"/>
<sequence length="109" mass="12614">MFTVHGFISIVQHKDLPDHFQVKSRVPTTLESLWPEHEIQTLDWADYMFRISIPKSEVIPVLSDAIESVDYTNFKGECDDDASYHDALVRVWTVMYNYQIGVEAVEHGN</sequence>
<dbReference type="AlphaFoldDB" id="A0A382SYQ3"/>
<dbReference type="EMBL" id="UINC01132340">
    <property type="protein sequence ID" value="SVD14595.1"/>
    <property type="molecule type" value="Genomic_DNA"/>
</dbReference>
<evidence type="ECO:0000313" key="1">
    <source>
        <dbReference type="EMBL" id="SVD14595.1"/>
    </source>
</evidence>
<accession>A0A382SYQ3</accession>
<gene>
    <name evidence="1" type="ORF">METZ01_LOCUS367449</name>
</gene>
<name>A0A382SYQ3_9ZZZZ</name>
<protein>
    <submittedName>
        <fullName evidence="1">Uncharacterized protein</fullName>
    </submittedName>
</protein>